<accession>A0ABU0TEC6</accession>
<feature type="transmembrane region" description="Helical" evidence="1">
    <location>
        <begin position="12"/>
        <end position="33"/>
    </location>
</feature>
<comment type="caution">
    <text evidence="2">The sequence shown here is derived from an EMBL/GenBank/DDBJ whole genome shotgun (WGS) entry which is preliminary data.</text>
</comment>
<organism evidence="2 3">
    <name type="scientific">Chryseobacterium camelliae</name>
    <dbReference type="NCBI Taxonomy" id="1265445"/>
    <lineage>
        <taxon>Bacteria</taxon>
        <taxon>Pseudomonadati</taxon>
        <taxon>Bacteroidota</taxon>
        <taxon>Flavobacteriia</taxon>
        <taxon>Flavobacteriales</taxon>
        <taxon>Weeksellaceae</taxon>
        <taxon>Chryseobacterium group</taxon>
        <taxon>Chryseobacterium</taxon>
    </lineage>
</organism>
<dbReference type="Gene3D" id="2.40.420.20">
    <property type="match status" value="1"/>
</dbReference>
<dbReference type="PANTHER" id="PTHR30469">
    <property type="entry name" value="MULTIDRUG RESISTANCE PROTEIN MDTA"/>
    <property type="match status" value="1"/>
</dbReference>
<protein>
    <submittedName>
        <fullName evidence="2">HlyD family secretion protein</fullName>
    </submittedName>
</protein>
<reference evidence="2 3" key="1">
    <citation type="submission" date="2023-07" db="EMBL/GenBank/DDBJ databases">
        <title>Functional and genomic diversity of the sorghum phyllosphere microbiome.</title>
        <authorList>
            <person name="Shade A."/>
        </authorList>
    </citation>
    <scope>NUCLEOTIDE SEQUENCE [LARGE SCALE GENOMIC DNA]</scope>
    <source>
        <strain evidence="2 3">SORGH_AS_1064</strain>
    </source>
</reference>
<evidence type="ECO:0000256" key="1">
    <source>
        <dbReference type="SAM" id="Phobius"/>
    </source>
</evidence>
<evidence type="ECO:0000313" key="2">
    <source>
        <dbReference type="EMBL" id="MDQ1095342.1"/>
    </source>
</evidence>
<sequence>MDTKIVKKKSKLKFVLIILISVLSLSVFGWYFLNQKKTYNVKAEDISIDEVTYGKFEDMLMLTAQTQSLHSSLVNVLEGGAIKEIFAEDGQMLVKGQPIAQVYNPNTEFNYLNQETGIMQQISQMRSSLLELKNQEFNQDKELLLAQNDYNTALQTYNLQKRLYDAEIGRKTDYDVSMQNLNYQKQRKSIVEKGAYNEKTSRNSQISAINSSISQMEKSLNILRSNKNNFLIMAPASGRLSSFTVSPGQNLTTGESIGKIDLMDGYKLVAKVDEYYINKISSGIKGTLDSNGKEYEVVITKILPEVKDGQFSIELNFSDDQIKGLKIGMTFGVKLKLSADVQSLMIPKGNFFRDTSGKWIFVVKGSKAEKRTISLGRENPMYYEVVSGLKQGEKVITSDYTELKKYELLDIQK</sequence>
<keyword evidence="3" id="KW-1185">Reference proteome</keyword>
<dbReference type="EMBL" id="JAUTAL010000001">
    <property type="protein sequence ID" value="MDQ1095342.1"/>
    <property type="molecule type" value="Genomic_DNA"/>
</dbReference>
<keyword evidence="1" id="KW-0812">Transmembrane</keyword>
<gene>
    <name evidence="2" type="ORF">QE404_000489</name>
</gene>
<dbReference type="RefSeq" id="WP_307446016.1">
    <property type="nucleotide sequence ID" value="NZ_JAUTAL010000001.1"/>
</dbReference>
<evidence type="ECO:0000313" key="3">
    <source>
        <dbReference type="Proteomes" id="UP001225072"/>
    </source>
</evidence>
<dbReference type="PANTHER" id="PTHR30469:SF33">
    <property type="entry name" value="SLR1207 PROTEIN"/>
    <property type="match status" value="1"/>
</dbReference>
<keyword evidence="1" id="KW-0472">Membrane</keyword>
<name>A0ABU0TEC6_9FLAO</name>
<keyword evidence="1" id="KW-1133">Transmembrane helix</keyword>
<dbReference type="Proteomes" id="UP001225072">
    <property type="component" value="Unassembled WGS sequence"/>
</dbReference>
<proteinExistence type="predicted"/>